<dbReference type="SUPFAM" id="SSF103473">
    <property type="entry name" value="MFS general substrate transporter"/>
    <property type="match status" value="1"/>
</dbReference>
<evidence type="ECO:0008006" key="8">
    <source>
        <dbReference type="Google" id="ProtNLM"/>
    </source>
</evidence>
<feature type="transmembrane region" description="Helical" evidence="5">
    <location>
        <begin position="229"/>
        <end position="251"/>
    </location>
</feature>
<dbReference type="EMBL" id="JAVDPF010000002">
    <property type="protein sequence ID" value="KAL1885967.1"/>
    <property type="molecule type" value="Genomic_DNA"/>
</dbReference>
<evidence type="ECO:0000256" key="2">
    <source>
        <dbReference type="ARBA" id="ARBA00022692"/>
    </source>
</evidence>
<feature type="transmembrane region" description="Helical" evidence="5">
    <location>
        <begin position="291"/>
        <end position="313"/>
    </location>
</feature>
<feature type="transmembrane region" description="Helical" evidence="5">
    <location>
        <begin position="157"/>
        <end position="178"/>
    </location>
</feature>
<protein>
    <recommendedName>
        <fullName evidence="8">MFS transporter</fullName>
    </recommendedName>
</protein>
<keyword evidence="2 5" id="KW-0812">Transmembrane</keyword>
<feature type="transmembrane region" description="Helical" evidence="5">
    <location>
        <begin position="114"/>
        <end position="137"/>
    </location>
</feature>
<dbReference type="InterPro" id="IPR036259">
    <property type="entry name" value="MFS_trans_sf"/>
</dbReference>
<comment type="subcellular location">
    <subcellularLocation>
        <location evidence="1">Membrane</location>
        <topology evidence="1">Multi-pass membrane protein</topology>
    </subcellularLocation>
</comment>
<organism evidence="6 7">
    <name type="scientific">Paecilomyces lecythidis</name>
    <dbReference type="NCBI Taxonomy" id="3004212"/>
    <lineage>
        <taxon>Eukaryota</taxon>
        <taxon>Fungi</taxon>
        <taxon>Dikarya</taxon>
        <taxon>Ascomycota</taxon>
        <taxon>Pezizomycotina</taxon>
        <taxon>Eurotiomycetes</taxon>
        <taxon>Eurotiomycetidae</taxon>
        <taxon>Eurotiales</taxon>
        <taxon>Thermoascaceae</taxon>
        <taxon>Paecilomyces</taxon>
    </lineage>
</organism>
<evidence type="ECO:0000256" key="1">
    <source>
        <dbReference type="ARBA" id="ARBA00004141"/>
    </source>
</evidence>
<evidence type="ECO:0000256" key="4">
    <source>
        <dbReference type="ARBA" id="ARBA00023136"/>
    </source>
</evidence>
<evidence type="ECO:0000256" key="3">
    <source>
        <dbReference type="ARBA" id="ARBA00022989"/>
    </source>
</evidence>
<gene>
    <name evidence="6" type="ORF">Plec18167_001468</name>
</gene>
<evidence type="ECO:0000313" key="7">
    <source>
        <dbReference type="Proteomes" id="UP001583193"/>
    </source>
</evidence>
<evidence type="ECO:0000256" key="5">
    <source>
        <dbReference type="SAM" id="Phobius"/>
    </source>
</evidence>
<dbReference type="PANTHER" id="PTHR23502">
    <property type="entry name" value="MAJOR FACILITATOR SUPERFAMILY"/>
    <property type="match status" value="1"/>
</dbReference>
<keyword evidence="4 5" id="KW-0472">Membrane</keyword>
<accession>A0ABR3YDS8</accession>
<dbReference type="PANTHER" id="PTHR23502:SF20">
    <property type="entry name" value="TRANSPORTER, PUTATIVE (AFU_ORTHOLOGUE AFUA_6G13880)-RELATED"/>
    <property type="match status" value="1"/>
</dbReference>
<keyword evidence="3 5" id="KW-1133">Transmembrane helix</keyword>
<reference evidence="6 7" key="1">
    <citation type="journal article" date="2024" name="IMA Fungus">
        <title>IMA Genome - F19 : A genome assembly and annotation guide to empower mycologists, including annotated draft genome sequences of Ceratocystis pirilliformis, Diaporthe australafricana, Fusarium ophioides, Paecilomyces lecythidis, and Sporothrix stenoceras.</title>
        <authorList>
            <person name="Aylward J."/>
            <person name="Wilson A.M."/>
            <person name="Visagie C.M."/>
            <person name="Spraker J."/>
            <person name="Barnes I."/>
            <person name="Buitendag C."/>
            <person name="Ceriani C."/>
            <person name="Del Mar Angel L."/>
            <person name="du Plessis D."/>
            <person name="Fuchs T."/>
            <person name="Gasser K."/>
            <person name="Kramer D."/>
            <person name="Li W."/>
            <person name="Munsamy K."/>
            <person name="Piso A."/>
            <person name="Price J.L."/>
            <person name="Sonnekus B."/>
            <person name="Thomas C."/>
            <person name="van der Nest A."/>
            <person name="van Dijk A."/>
            <person name="van Heerden A."/>
            <person name="van Vuuren N."/>
            <person name="Yilmaz N."/>
            <person name="Duong T.A."/>
            <person name="van der Merwe N.A."/>
            <person name="Wingfield M.J."/>
            <person name="Wingfield B.D."/>
        </authorList>
    </citation>
    <scope>NUCLEOTIDE SEQUENCE [LARGE SCALE GENOMIC DNA]</scope>
    <source>
        <strain evidence="6 7">CMW 18167</strain>
    </source>
</reference>
<sequence length="328" mass="35977">MKVSRLTSYRQVIAGLLIDQMGVNSTFAFAAVSFGILIPLTYFLVLESLFVRPNLVEKVTNDDLASLEGQEVTRKPHEVRQTYKAQLAIFRGRITNYSFWKGVAKPVILTLFPINLYGALSFGAYFAAFTVLILIAATTFSMPPYNLSPTQVGLTNLPLLGTSLIGSFLFGWLSGVSAKFMSGRNKVVHGMYEPEYRLTLMLIATPLGVVSLIGFGLSVSNSLPLSWPITWMCVFNLSTVASTQAAVTYVIDCYPTEAASAFSGINLFSSVFTFLASAYVNGWVETSGPVVVFNCFAAIVGVVSVMTIPQYVFGKRTRSFMARNKWTR</sequence>
<feature type="transmembrane region" description="Helical" evidence="5">
    <location>
        <begin position="198"/>
        <end position="217"/>
    </location>
</feature>
<name>A0ABR3YDS8_9EURO</name>
<dbReference type="Proteomes" id="UP001583193">
    <property type="component" value="Unassembled WGS sequence"/>
</dbReference>
<feature type="transmembrane region" description="Helical" evidence="5">
    <location>
        <begin position="258"/>
        <end position="279"/>
    </location>
</feature>
<feature type="transmembrane region" description="Helical" evidence="5">
    <location>
        <begin position="26"/>
        <end position="45"/>
    </location>
</feature>
<evidence type="ECO:0000313" key="6">
    <source>
        <dbReference type="EMBL" id="KAL1885967.1"/>
    </source>
</evidence>
<proteinExistence type="predicted"/>
<dbReference type="Gene3D" id="1.20.1250.20">
    <property type="entry name" value="MFS general substrate transporter like domains"/>
    <property type="match status" value="1"/>
</dbReference>
<keyword evidence="7" id="KW-1185">Reference proteome</keyword>
<comment type="caution">
    <text evidence="6">The sequence shown here is derived from an EMBL/GenBank/DDBJ whole genome shotgun (WGS) entry which is preliminary data.</text>
</comment>